<dbReference type="RefSeq" id="WP_125408616.1">
    <property type="nucleotide sequence ID" value="NZ_JBEHHI010000001.1"/>
</dbReference>
<proteinExistence type="inferred from homology"/>
<keyword evidence="2 4" id="KW-0732">Signal</keyword>
<keyword evidence="3" id="KW-0813">Transport</keyword>
<evidence type="ECO:0000313" key="7">
    <source>
        <dbReference type="Proteomes" id="UP001560019"/>
    </source>
</evidence>
<feature type="chain" id="PRO_5045611551" evidence="4">
    <location>
        <begin position="26"/>
        <end position="391"/>
    </location>
</feature>
<feature type="domain" description="Leucine-binding protein" evidence="5">
    <location>
        <begin position="57"/>
        <end position="373"/>
    </location>
</feature>
<dbReference type="InterPro" id="IPR028081">
    <property type="entry name" value="Leu-bd"/>
</dbReference>
<accession>A0ABV3XSV8</accession>
<feature type="signal peptide" evidence="4">
    <location>
        <begin position="1"/>
        <end position="25"/>
    </location>
</feature>
<dbReference type="PROSITE" id="PS51257">
    <property type="entry name" value="PROKAR_LIPOPROTEIN"/>
    <property type="match status" value="1"/>
</dbReference>
<keyword evidence="7" id="KW-1185">Reference proteome</keyword>
<organism evidence="6 7">
    <name type="scientific">Rhodovulum iodosum</name>
    <dbReference type="NCBI Taxonomy" id="68291"/>
    <lineage>
        <taxon>Bacteria</taxon>
        <taxon>Pseudomonadati</taxon>
        <taxon>Pseudomonadota</taxon>
        <taxon>Alphaproteobacteria</taxon>
        <taxon>Rhodobacterales</taxon>
        <taxon>Paracoccaceae</taxon>
        <taxon>Rhodovulum</taxon>
    </lineage>
</organism>
<reference evidence="6 7" key="1">
    <citation type="submission" date="2024-06" db="EMBL/GenBank/DDBJ databases">
        <title>Genome of Rhodovulum iodosum, a marine photoferrotroph.</title>
        <authorList>
            <person name="Bianchini G."/>
            <person name="Nikeleit V."/>
            <person name="Kappler A."/>
            <person name="Bryce C."/>
            <person name="Sanchez-Baracaldo P."/>
        </authorList>
    </citation>
    <scope>NUCLEOTIDE SEQUENCE [LARGE SCALE GENOMIC DNA]</scope>
    <source>
        <strain evidence="6 7">UT/N1</strain>
    </source>
</reference>
<evidence type="ECO:0000256" key="2">
    <source>
        <dbReference type="ARBA" id="ARBA00022729"/>
    </source>
</evidence>
<evidence type="ECO:0000313" key="6">
    <source>
        <dbReference type="EMBL" id="MEX5728274.1"/>
    </source>
</evidence>
<keyword evidence="3" id="KW-0029">Amino-acid transport</keyword>
<evidence type="ECO:0000256" key="4">
    <source>
        <dbReference type="SAM" id="SignalP"/>
    </source>
</evidence>
<name>A0ABV3XSV8_9RHOB</name>
<protein>
    <submittedName>
        <fullName evidence="6">ABC-type branched-subunit amino acid transport system substrate-binding protein</fullName>
    </submittedName>
</protein>
<dbReference type="PANTHER" id="PTHR30483:SF6">
    <property type="entry name" value="PERIPLASMIC BINDING PROTEIN OF ABC TRANSPORTER FOR NATURAL AMINO ACIDS"/>
    <property type="match status" value="1"/>
</dbReference>
<dbReference type="InterPro" id="IPR028082">
    <property type="entry name" value="Peripla_BP_I"/>
</dbReference>
<gene>
    <name evidence="6" type="ORF">Ga0609869_001627</name>
</gene>
<comment type="caution">
    <text evidence="6">The sequence shown here is derived from an EMBL/GenBank/DDBJ whole genome shotgun (WGS) entry which is preliminary data.</text>
</comment>
<dbReference type="Pfam" id="PF13458">
    <property type="entry name" value="Peripla_BP_6"/>
    <property type="match status" value="1"/>
</dbReference>
<dbReference type="SUPFAM" id="SSF53822">
    <property type="entry name" value="Periplasmic binding protein-like I"/>
    <property type="match status" value="1"/>
</dbReference>
<dbReference type="Proteomes" id="UP001560019">
    <property type="component" value="Unassembled WGS sequence"/>
</dbReference>
<evidence type="ECO:0000256" key="1">
    <source>
        <dbReference type="ARBA" id="ARBA00010062"/>
    </source>
</evidence>
<dbReference type="PANTHER" id="PTHR30483">
    <property type="entry name" value="LEUCINE-SPECIFIC-BINDING PROTEIN"/>
    <property type="match status" value="1"/>
</dbReference>
<comment type="similarity">
    <text evidence="1">Belongs to the leucine-binding protein family.</text>
</comment>
<evidence type="ECO:0000256" key="3">
    <source>
        <dbReference type="ARBA" id="ARBA00022970"/>
    </source>
</evidence>
<sequence>MIARSRPFRNPLIGLVAMLSALVLAGCDPVAVGGGGPRIDARAPVPVALLVPGGSTQGEDEVLARSLRNAAELAASDLDGVEIDLRVYNTAGSAAQAASAATRAVEEGAKIILGPVYAQSANAAGRAAAARNVNVLAFSNNTSIAGGNVFVLGPTFQNTADRLSRFALSRGRNAIMVVHERNVAGEAGRAAITSAVQGAGGRVASVESYEFSQNGVVDAVSRIAGSARSTGADAIFFTADTAGALPLLTQLLPENGVDPQTIQFIGLTRWDIPPATLALPGVQGAWFALPDPQLSNRFYSRYTEAFGEAPHSIAGLAYDAIAAVGALVQRDQSNALTAAALTQASGFVGVNGVFRLRPDGTNQRGLAVAQISNNQVVVIDPAPRSFGGAGY</sequence>
<dbReference type="InterPro" id="IPR051010">
    <property type="entry name" value="BCAA_transport"/>
</dbReference>
<dbReference type="CDD" id="cd06339">
    <property type="entry name" value="PBP1_YraM_LppC_lipoprotein-like"/>
    <property type="match status" value="1"/>
</dbReference>
<dbReference type="EMBL" id="JBEHHI010000001">
    <property type="protein sequence ID" value="MEX5728274.1"/>
    <property type="molecule type" value="Genomic_DNA"/>
</dbReference>
<evidence type="ECO:0000259" key="5">
    <source>
        <dbReference type="Pfam" id="PF13458"/>
    </source>
</evidence>
<dbReference type="Gene3D" id="3.40.50.2300">
    <property type="match status" value="2"/>
</dbReference>